<dbReference type="InterPro" id="IPR003453">
    <property type="entry name" value="ABC_MlaE_roteobac"/>
</dbReference>
<evidence type="ECO:0000256" key="4">
    <source>
        <dbReference type="ARBA" id="ARBA00022692"/>
    </source>
</evidence>
<feature type="transmembrane region" description="Helical" evidence="7">
    <location>
        <begin position="257"/>
        <end position="282"/>
    </location>
</feature>
<evidence type="ECO:0000256" key="2">
    <source>
        <dbReference type="ARBA" id="ARBA00007556"/>
    </source>
</evidence>
<dbReference type="PANTHER" id="PTHR30188:SF4">
    <property type="entry name" value="PROTEIN TRIGALACTOSYLDIACYLGLYCEROL 1, CHLOROPLASTIC"/>
    <property type="match status" value="1"/>
</dbReference>
<evidence type="ECO:0000256" key="3">
    <source>
        <dbReference type="ARBA" id="ARBA00022448"/>
    </source>
</evidence>
<comment type="caution">
    <text evidence="9">The sequence shown here is derived from an EMBL/GenBank/DDBJ whole genome shotgun (WGS) entry which is preliminary data.</text>
</comment>
<name>A0A7V8VDC6_9BACT</name>
<dbReference type="RefSeq" id="WP_194537304.1">
    <property type="nucleotide sequence ID" value="NZ_JACEFB010000003.1"/>
</dbReference>
<keyword evidence="10" id="KW-1185">Reference proteome</keyword>
<comment type="caution">
    <text evidence="7">Lacks conserved residue(s) required for the propagation of feature annotation.</text>
</comment>
<evidence type="ECO:0000256" key="7">
    <source>
        <dbReference type="RuleBase" id="RU362044"/>
    </source>
</evidence>
<sequence>MIEAKPDAPSSSPPSSPATRQADGLSARNQAFREVLEAVGDFTLFALHAWGGLFRGHFSRLEWFRIAAEVGNASAPVVAITGAFIGMVLAVQAYDQFHLIGMETSLGAVIHMSLVRELGPVLASVMVAGRVGSAMAAEIATMRVSEQLDALTCLGLDPVHYLVAPRLLACLIMVPLLTVIADLTGMIGSTFICVGIYPIDSFHYWRHTREFVAAWDVLTGLAKAMVFGVTLCLLACHRGFHSQPGAAGVGRAATQAFVHAFVAILILDFFLAMFFNSLYALLWPEVPHRLA</sequence>
<accession>A0A7V8VDC6</accession>
<feature type="transmembrane region" description="Helical" evidence="7">
    <location>
        <begin position="73"/>
        <end position="94"/>
    </location>
</feature>
<dbReference type="Pfam" id="PF02405">
    <property type="entry name" value="MlaE"/>
    <property type="match status" value="1"/>
</dbReference>
<gene>
    <name evidence="9" type="ORF">H0921_06800</name>
</gene>
<keyword evidence="6 7" id="KW-0472">Membrane</keyword>
<proteinExistence type="inferred from homology"/>
<evidence type="ECO:0000313" key="9">
    <source>
        <dbReference type="EMBL" id="MBA2225871.1"/>
    </source>
</evidence>
<protein>
    <submittedName>
        <fullName evidence="9">ABC transporter permease</fullName>
    </submittedName>
</protein>
<dbReference type="EMBL" id="JACEFB010000003">
    <property type="protein sequence ID" value="MBA2225871.1"/>
    <property type="molecule type" value="Genomic_DNA"/>
</dbReference>
<feature type="transmembrane region" description="Helical" evidence="7">
    <location>
        <begin position="167"/>
        <end position="197"/>
    </location>
</feature>
<reference evidence="9 10" key="1">
    <citation type="submission" date="2020-07" db="EMBL/GenBank/DDBJ databases">
        <title>Thermogemmata thermophila gen. nov., sp. nov., a novel moderate thermophilic planctomycete from a Kamchatka hot spring.</title>
        <authorList>
            <person name="Elcheninov A.G."/>
            <person name="Podosokorskaya O.A."/>
            <person name="Kovaleva O.L."/>
            <person name="Novikov A."/>
            <person name="Bonch-Osmolovskaya E.A."/>
            <person name="Toshchakov S.V."/>
            <person name="Kublanov I.V."/>
        </authorList>
    </citation>
    <scope>NUCLEOTIDE SEQUENCE [LARGE SCALE GENOMIC DNA]</scope>
    <source>
        <strain evidence="9 10">2918</strain>
    </source>
</reference>
<feature type="region of interest" description="Disordered" evidence="8">
    <location>
        <begin position="1"/>
        <end position="23"/>
    </location>
</feature>
<comment type="similarity">
    <text evidence="2 7">Belongs to the MlaE permease family.</text>
</comment>
<dbReference type="NCBIfam" id="TIGR00056">
    <property type="entry name" value="MlaE family lipid ABC transporter permease subunit"/>
    <property type="match status" value="1"/>
</dbReference>
<organism evidence="9 10">
    <name type="scientific">Thermogemmata fonticola</name>
    <dbReference type="NCBI Taxonomy" id="2755323"/>
    <lineage>
        <taxon>Bacteria</taxon>
        <taxon>Pseudomonadati</taxon>
        <taxon>Planctomycetota</taxon>
        <taxon>Planctomycetia</taxon>
        <taxon>Gemmatales</taxon>
        <taxon>Gemmataceae</taxon>
        <taxon>Thermogemmata</taxon>
    </lineage>
</organism>
<keyword evidence="3" id="KW-0813">Transport</keyword>
<dbReference type="PANTHER" id="PTHR30188">
    <property type="entry name" value="ABC TRANSPORTER PERMEASE PROTEIN-RELATED"/>
    <property type="match status" value="1"/>
</dbReference>
<dbReference type="GO" id="GO:0005548">
    <property type="term" value="F:phospholipid transporter activity"/>
    <property type="evidence" value="ECO:0007669"/>
    <property type="project" value="TreeGrafter"/>
</dbReference>
<evidence type="ECO:0000256" key="5">
    <source>
        <dbReference type="ARBA" id="ARBA00022989"/>
    </source>
</evidence>
<evidence type="ECO:0000256" key="8">
    <source>
        <dbReference type="SAM" id="MobiDB-lite"/>
    </source>
</evidence>
<comment type="subcellular location">
    <subcellularLocation>
        <location evidence="1">Membrane</location>
        <topology evidence="1">Multi-pass membrane protein</topology>
    </subcellularLocation>
</comment>
<dbReference type="AlphaFoldDB" id="A0A7V8VDC6"/>
<feature type="transmembrane region" description="Helical" evidence="7">
    <location>
        <begin position="217"/>
        <end position="236"/>
    </location>
</feature>
<keyword evidence="4 7" id="KW-0812">Transmembrane</keyword>
<evidence type="ECO:0000256" key="1">
    <source>
        <dbReference type="ARBA" id="ARBA00004141"/>
    </source>
</evidence>
<evidence type="ECO:0000256" key="6">
    <source>
        <dbReference type="ARBA" id="ARBA00023136"/>
    </source>
</evidence>
<evidence type="ECO:0000313" key="10">
    <source>
        <dbReference type="Proteomes" id="UP000542342"/>
    </source>
</evidence>
<dbReference type="Proteomes" id="UP000542342">
    <property type="component" value="Unassembled WGS sequence"/>
</dbReference>
<dbReference type="GO" id="GO:0043190">
    <property type="term" value="C:ATP-binding cassette (ABC) transporter complex"/>
    <property type="evidence" value="ECO:0007669"/>
    <property type="project" value="InterPro"/>
</dbReference>
<dbReference type="InterPro" id="IPR030802">
    <property type="entry name" value="Permease_MalE"/>
</dbReference>
<keyword evidence="5 7" id="KW-1133">Transmembrane helix</keyword>